<evidence type="ECO:0000256" key="2">
    <source>
        <dbReference type="ARBA" id="ARBA00022723"/>
    </source>
</evidence>
<sequence>MPDPFTIHGQVIRPGSRTTVDLPVAQLHTHTPVNMPIHVVRGRRDGPRVFVSAAIHGDELNGVEIIRRLLRHRALKRMRGTLVAVPIVNVHGVLHHSRYLPDRRDLNRSFPGSERGSLAARLAHLFMSEVVDNCTYGIDLHTGAIHRGNLPQIRADLDDPEAARLAKLFGVPVILNSSLRDGSLRQSASDRNVPVLLYEAGEALRFDEFSIRVGVRGVLNVLRALGMLRPSRRKRPLPEPYVARSSTWVRAPQSGFLRTTTELGALVKKGDRLGVVSDPFGEQEEAVTALGDGIVVGRTHLPLVNEGDGLFHIARFEAADEVAAELEAFQSGEEAFTGGEQGEEPG</sequence>
<dbReference type="EMBL" id="JBGUAW010000004">
    <property type="protein sequence ID" value="MFA9460470.1"/>
    <property type="molecule type" value="Genomic_DNA"/>
</dbReference>
<evidence type="ECO:0000256" key="4">
    <source>
        <dbReference type="ARBA" id="ARBA00022833"/>
    </source>
</evidence>
<dbReference type="PANTHER" id="PTHR37326">
    <property type="entry name" value="BLL3975 PROTEIN"/>
    <property type="match status" value="1"/>
</dbReference>
<comment type="cofactor">
    <cofactor evidence="1">
        <name>Zn(2+)</name>
        <dbReference type="ChEBI" id="CHEBI:29105"/>
    </cofactor>
</comment>
<evidence type="ECO:0000256" key="3">
    <source>
        <dbReference type="ARBA" id="ARBA00022801"/>
    </source>
</evidence>
<name>A0ABV4TV77_9GAMM</name>
<feature type="domain" description="Succinylglutamate desuccinylase/Aspartoacylase catalytic" evidence="5">
    <location>
        <begin position="45"/>
        <end position="224"/>
    </location>
</feature>
<evidence type="ECO:0000259" key="5">
    <source>
        <dbReference type="Pfam" id="PF24827"/>
    </source>
</evidence>
<keyword evidence="4" id="KW-0862">Zinc</keyword>
<dbReference type="InterPro" id="IPR043795">
    <property type="entry name" value="N-alpha-Ac-DABA-like"/>
</dbReference>
<keyword evidence="2" id="KW-0479">Metal-binding</keyword>
<keyword evidence="3" id="KW-0378">Hydrolase</keyword>
<dbReference type="PANTHER" id="PTHR37326:SF2">
    <property type="entry name" value="SUCCINYLGLUTAMATE DESUCCINYLASE_ASPARTOACYLASE FAMILY PROTEIN"/>
    <property type="match status" value="1"/>
</dbReference>
<dbReference type="Proteomes" id="UP001575181">
    <property type="component" value="Unassembled WGS sequence"/>
</dbReference>
<evidence type="ECO:0000313" key="7">
    <source>
        <dbReference type="Proteomes" id="UP001575181"/>
    </source>
</evidence>
<dbReference type="SUPFAM" id="SSF53187">
    <property type="entry name" value="Zn-dependent exopeptidases"/>
    <property type="match status" value="1"/>
</dbReference>
<proteinExistence type="predicted"/>
<dbReference type="RefSeq" id="WP_373655255.1">
    <property type="nucleotide sequence ID" value="NZ_JBGUAW010000004.1"/>
</dbReference>
<dbReference type="InterPro" id="IPR055438">
    <property type="entry name" value="AstE_AspA_cat"/>
</dbReference>
<organism evidence="6 7">
    <name type="scientific">Thiohalorhabdus methylotrophus</name>
    <dbReference type="NCBI Taxonomy" id="3242694"/>
    <lineage>
        <taxon>Bacteria</taxon>
        <taxon>Pseudomonadati</taxon>
        <taxon>Pseudomonadota</taxon>
        <taxon>Gammaproteobacteria</taxon>
        <taxon>Thiohalorhabdales</taxon>
        <taxon>Thiohalorhabdaceae</taxon>
        <taxon>Thiohalorhabdus</taxon>
    </lineage>
</organism>
<comment type="caution">
    <text evidence="6">The sequence shown here is derived from an EMBL/GenBank/DDBJ whole genome shotgun (WGS) entry which is preliminary data.</text>
</comment>
<dbReference type="PIRSF" id="PIRSF039012">
    <property type="entry name" value="ASP"/>
    <property type="match status" value="1"/>
</dbReference>
<keyword evidence="7" id="KW-1185">Reference proteome</keyword>
<accession>A0ABV4TV77</accession>
<reference evidence="6 7" key="1">
    <citation type="submission" date="2024-08" db="EMBL/GenBank/DDBJ databases">
        <title>Whole-genome sequencing of halo(alkali)philic microorganisms from hypersaline lakes.</title>
        <authorList>
            <person name="Sorokin D.Y."/>
            <person name="Merkel A.Y."/>
            <person name="Messina E."/>
            <person name="Yakimov M."/>
        </authorList>
    </citation>
    <scope>NUCLEOTIDE SEQUENCE [LARGE SCALE GENOMIC DNA]</scope>
    <source>
        <strain evidence="6 7">Cl-TMA</strain>
    </source>
</reference>
<gene>
    <name evidence="6" type="ORF">ACERLL_06465</name>
</gene>
<dbReference type="InterPro" id="IPR053138">
    <property type="entry name" value="N-alpha-Ac-DABA_deacetylase"/>
</dbReference>
<evidence type="ECO:0000313" key="6">
    <source>
        <dbReference type="EMBL" id="MFA9460470.1"/>
    </source>
</evidence>
<protein>
    <submittedName>
        <fullName evidence="6">Succinylglutamate desuccinylase/aspartoacylase family protein</fullName>
    </submittedName>
</protein>
<dbReference type="Pfam" id="PF24827">
    <property type="entry name" value="AstE_AspA_cat"/>
    <property type="match status" value="1"/>
</dbReference>
<dbReference type="CDD" id="cd06251">
    <property type="entry name" value="M14_ASTE_ASPA-like"/>
    <property type="match status" value="1"/>
</dbReference>
<dbReference type="Gene3D" id="3.40.630.10">
    <property type="entry name" value="Zn peptidases"/>
    <property type="match status" value="1"/>
</dbReference>
<evidence type="ECO:0000256" key="1">
    <source>
        <dbReference type="ARBA" id="ARBA00001947"/>
    </source>
</evidence>